<keyword evidence="4 5" id="KW-0472">Membrane</keyword>
<evidence type="ECO:0000313" key="6">
    <source>
        <dbReference type="EMBL" id="KAA1261188.1"/>
    </source>
</evidence>
<dbReference type="Pfam" id="PF01226">
    <property type="entry name" value="Form_Nir_trans"/>
    <property type="match status" value="1"/>
</dbReference>
<feature type="transmembrane region" description="Helical" evidence="5">
    <location>
        <begin position="122"/>
        <end position="144"/>
    </location>
</feature>
<protein>
    <submittedName>
        <fullName evidence="6">Inner membrane protein YfdC</fullName>
    </submittedName>
</protein>
<evidence type="ECO:0000256" key="1">
    <source>
        <dbReference type="ARBA" id="ARBA00004141"/>
    </source>
</evidence>
<accession>A0A5B1CJB1</accession>
<reference evidence="6 7" key="1">
    <citation type="submission" date="2019-08" db="EMBL/GenBank/DDBJ databases">
        <title>Deep-cultivation of Planctomycetes and their phenomic and genomic characterization uncovers novel biology.</title>
        <authorList>
            <person name="Wiegand S."/>
            <person name="Jogler M."/>
            <person name="Boedeker C."/>
            <person name="Pinto D."/>
            <person name="Vollmers J."/>
            <person name="Rivas-Marin E."/>
            <person name="Kohn T."/>
            <person name="Peeters S.H."/>
            <person name="Heuer A."/>
            <person name="Rast P."/>
            <person name="Oberbeckmann S."/>
            <person name="Bunk B."/>
            <person name="Jeske O."/>
            <person name="Meyerdierks A."/>
            <person name="Storesund J.E."/>
            <person name="Kallscheuer N."/>
            <person name="Luecker S."/>
            <person name="Lage O.M."/>
            <person name="Pohl T."/>
            <person name="Merkel B.J."/>
            <person name="Hornburger P."/>
            <person name="Mueller R.-W."/>
            <person name="Bruemmer F."/>
            <person name="Labrenz M."/>
            <person name="Spormann A.M."/>
            <person name="Op Den Camp H."/>
            <person name="Overmann J."/>
            <person name="Amann R."/>
            <person name="Jetten M.S.M."/>
            <person name="Mascher T."/>
            <person name="Medema M.H."/>
            <person name="Devos D.P."/>
            <person name="Kaster A.-K."/>
            <person name="Ovreas L."/>
            <person name="Rohde M."/>
            <person name="Galperin M.Y."/>
            <person name="Jogler C."/>
        </authorList>
    </citation>
    <scope>NUCLEOTIDE SEQUENCE [LARGE SCALE GENOMIC DNA]</scope>
    <source>
        <strain evidence="6 7">LF1</strain>
    </source>
</reference>
<evidence type="ECO:0000256" key="3">
    <source>
        <dbReference type="ARBA" id="ARBA00022989"/>
    </source>
</evidence>
<feature type="transmembrane region" description="Helical" evidence="5">
    <location>
        <begin position="81"/>
        <end position="110"/>
    </location>
</feature>
<dbReference type="AlphaFoldDB" id="A0A5B1CJB1"/>
<feature type="transmembrane region" description="Helical" evidence="5">
    <location>
        <begin position="43"/>
        <end position="61"/>
    </location>
</feature>
<sequence length="269" mass="28951">MQYDGSKLSGQSDASGDSRASLRSIYDVVRSDGEHELERSTSALIWSGIAAGMAMSLSLITEGLLHHGLPQESWRPLITNFGYSAGFLVVILGRQQLFTETTLTVVIPLLRDRTIKTILNVLRVWSVVLVCNLLGGALVAIALAKTQTFAPEVQASFQEIGRTAMEPSFGVTVLRGIFAGWLIALLVWILPAAGSARFWAIIVFAYLIGLAHFTHVIAGSIEVFYLAAAGSETWTTVLLDYSMPALIGNVLGGVFLTTVANHSQVVADE</sequence>
<evidence type="ECO:0000313" key="7">
    <source>
        <dbReference type="Proteomes" id="UP000322699"/>
    </source>
</evidence>
<keyword evidence="7" id="KW-1185">Reference proteome</keyword>
<comment type="caution">
    <text evidence="6">The sequence shown here is derived from an EMBL/GenBank/DDBJ whole genome shotgun (WGS) entry which is preliminary data.</text>
</comment>
<evidence type="ECO:0000256" key="4">
    <source>
        <dbReference type="ARBA" id="ARBA00023136"/>
    </source>
</evidence>
<evidence type="ECO:0000256" key="2">
    <source>
        <dbReference type="ARBA" id="ARBA00022692"/>
    </source>
</evidence>
<keyword evidence="2 5" id="KW-0812">Transmembrane</keyword>
<feature type="transmembrane region" description="Helical" evidence="5">
    <location>
        <begin position="173"/>
        <end position="191"/>
    </location>
</feature>
<dbReference type="InterPro" id="IPR023271">
    <property type="entry name" value="Aquaporin-like"/>
</dbReference>
<dbReference type="GO" id="GO:0015499">
    <property type="term" value="F:formate transmembrane transporter activity"/>
    <property type="evidence" value="ECO:0007669"/>
    <property type="project" value="TreeGrafter"/>
</dbReference>
<dbReference type="RefSeq" id="WP_068259910.1">
    <property type="nucleotide sequence ID" value="NZ_LWSK01000013.1"/>
</dbReference>
<feature type="transmembrane region" description="Helical" evidence="5">
    <location>
        <begin position="198"/>
        <end position="221"/>
    </location>
</feature>
<dbReference type="PANTHER" id="PTHR30520">
    <property type="entry name" value="FORMATE TRANSPORTER-RELATED"/>
    <property type="match status" value="1"/>
</dbReference>
<evidence type="ECO:0000256" key="5">
    <source>
        <dbReference type="SAM" id="Phobius"/>
    </source>
</evidence>
<dbReference type="PANTHER" id="PTHR30520:SF2">
    <property type="entry name" value="INNER MEMBRANE PROTEIN YFDC"/>
    <property type="match status" value="1"/>
</dbReference>
<keyword evidence="3 5" id="KW-1133">Transmembrane helix</keyword>
<proteinExistence type="predicted"/>
<dbReference type="EMBL" id="VRLW01000001">
    <property type="protein sequence ID" value="KAA1261188.1"/>
    <property type="molecule type" value="Genomic_DNA"/>
</dbReference>
<name>A0A5B1CJB1_9BACT</name>
<feature type="transmembrane region" description="Helical" evidence="5">
    <location>
        <begin position="241"/>
        <end position="260"/>
    </location>
</feature>
<dbReference type="InterPro" id="IPR000292">
    <property type="entry name" value="For/NO2_transpt"/>
</dbReference>
<dbReference type="GO" id="GO:0005886">
    <property type="term" value="C:plasma membrane"/>
    <property type="evidence" value="ECO:0007669"/>
    <property type="project" value="TreeGrafter"/>
</dbReference>
<gene>
    <name evidence="6" type="primary">yfdC</name>
    <name evidence="6" type="ORF">LF1_37330</name>
</gene>
<comment type="subcellular location">
    <subcellularLocation>
        <location evidence="1">Membrane</location>
        <topology evidence="1">Multi-pass membrane protein</topology>
    </subcellularLocation>
</comment>
<organism evidence="6 7">
    <name type="scientific">Rubripirellula obstinata</name>
    <dbReference type="NCBI Taxonomy" id="406547"/>
    <lineage>
        <taxon>Bacteria</taxon>
        <taxon>Pseudomonadati</taxon>
        <taxon>Planctomycetota</taxon>
        <taxon>Planctomycetia</taxon>
        <taxon>Pirellulales</taxon>
        <taxon>Pirellulaceae</taxon>
        <taxon>Rubripirellula</taxon>
    </lineage>
</organism>
<dbReference type="Proteomes" id="UP000322699">
    <property type="component" value="Unassembled WGS sequence"/>
</dbReference>
<dbReference type="Gene3D" id="1.20.1080.10">
    <property type="entry name" value="Glycerol uptake facilitator protein"/>
    <property type="match status" value="1"/>
</dbReference>